<dbReference type="EMBL" id="CP001778">
    <property type="protein sequence ID" value="ADD41566.1"/>
    <property type="molecule type" value="Genomic_DNA"/>
</dbReference>
<dbReference type="Pfam" id="PF09438">
    <property type="entry name" value="DUF2017"/>
    <property type="match status" value="1"/>
</dbReference>
<protein>
    <submittedName>
        <fullName evidence="1">Uncharacterized protein</fullName>
    </submittedName>
</protein>
<dbReference type="STRING" id="446470.Snas_1870"/>
<evidence type="ECO:0000313" key="2">
    <source>
        <dbReference type="Proteomes" id="UP000000844"/>
    </source>
</evidence>
<dbReference type="InterPro" id="IPR018561">
    <property type="entry name" value="AosR"/>
</dbReference>
<dbReference type="AlphaFoldDB" id="D3PYJ9"/>
<dbReference type="HOGENOM" id="CLU_087287_1_0_11"/>
<reference evidence="1 2" key="1">
    <citation type="journal article" date="2009" name="Stand. Genomic Sci.">
        <title>Complete genome sequence of Stackebrandtia nassauensis type strain (LLR-40K-21).</title>
        <authorList>
            <person name="Munk C."/>
            <person name="Lapidus A."/>
            <person name="Copeland A."/>
            <person name="Jando M."/>
            <person name="Mayilraj S."/>
            <person name="Glavina Del Rio T."/>
            <person name="Nolan M."/>
            <person name="Chen F."/>
            <person name="Lucas S."/>
            <person name="Tice H."/>
            <person name="Cheng J.F."/>
            <person name="Han C."/>
            <person name="Detter J.C."/>
            <person name="Bruce D."/>
            <person name="Goodwin L."/>
            <person name="Chain P."/>
            <person name="Pitluck S."/>
            <person name="Goker M."/>
            <person name="Ovchinikova G."/>
            <person name="Pati A."/>
            <person name="Ivanova N."/>
            <person name="Mavromatis K."/>
            <person name="Chen A."/>
            <person name="Palaniappan K."/>
            <person name="Land M."/>
            <person name="Hauser L."/>
            <person name="Chang Y.J."/>
            <person name="Jeffries C.D."/>
            <person name="Bristow J."/>
            <person name="Eisen J.A."/>
            <person name="Markowitz V."/>
            <person name="Hugenholtz P."/>
            <person name="Kyrpides N.C."/>
            <person name="Klenk H.P."/>
        </authorList>
    </citation>
    <scope>NUCLEOTIDE SEQUENCE [LARGE SCALE GENOMIC DNA]</scope>
    <source>
        <strain evidence="2">DSM 44728 / CIP 108903 / NRRL B-16338 / NBRC 102104 / LLR-40K-21</strain>
    </source>
</reference>
<proteinExistence type="predicted"/>
<keyword evidence="2" id="KW-1185">Reference proteome</keyword>
<dbReference type="OrthoDB" id="3268479at2"/>
<name>D3PYJ9_STANL</name>
<accession>D3PYJ9</accession>
<sequence length="202" mass="22139">MAGYFEPLSGGGATILLGQVEISVLHGYATQLLDLLGPGQEPAHGDAEALLASVFTDQPDEPPTDPVLARLFPDAYDDPDRPPDDETRAASAEFRRYTESDMRARKRGDILTLIRCLETLTPSEPDGTELRLNEDECRQWLGALNDLRLALGTRLDITGDHDSEAFLQLPDSDPRKPSAMVYLWLSGLQETLIDSLTGSTDN</sequence>
<evidence type="ECO:0000313" key="1">
    <source>
        <dbReference type="EMBL" id="ADD41566.1"/>
    </source>
</evidence>
<dbReference type="eggNOG" id="ENOG5032Z6K">
    <property type="taxonomic scope" value="Bacteria"/>
</dbReference>
<organism evidence="1 2">
    <name type="scientific">Stackebrandtia nassauensis (strain DSM 44728 / CIP 108903 / NRRL B-16338 / NBRC 102104 / LLR-40K-21)</name>
    <dbReference type="NCBI Taxonomy" id="446470"/>
    <lineage>
        <taxon>Bacteria</taxon>
        <taxon>Bacillati</taxon>
        <taxon>Actinomycetota</taxon>
        <taxon>Actinomycetes</taxon>
        <taxon>Glycomycetales</taxon>
        <taxon>Glycomycetaceae</taxon>
        <taxon>Stackebrandtia</taxon>
    </lineage>
</organism>
<dbReference type="Proteomes" id="UP000000844">
    <property type="component" value="Chromosome"/>
</dbReference>
<gene>
    <name evidence="1" type="ordered locus">Snas_1870</name>
</gene>
<dbReference type="KEGG" id="sna:Snas_1870"/>
<dbReference type="RefSeq" id="WP_013017137.1">
    <property type="nucleotide sequence ID" value="NC_013947.1"/>
</dbReference>